<dbReference type="Proteomes" id="UP000284772">
    <property type="component" value="Unassembled WGS sequence"/>
</dbReference>
<evidence type="ECO:0000313" key="1">
    <source>
        <dbReference type="EMBL" id="RGT49839.1"/>
    </source>
</evidence>
<gene>
    <name evidence="1" type="ORF">DWX27_15130</name>
    <name evidence="2" type="ORF">DWZ32_19180</name>
</gene>
<dbReference type="GeneID" id="26161478"/>
<evidence type="ECO:0000313" key="4">
    <source>
        <dbReference type="Proteomes" id="UP000286003"/>
    </source>
</evidence>
<reference evidence="3 4" key="1">
    <citation type="submission" date="2018-08" db="EMBL/GenBank/DDBJ databases">
        <title>A genome reference for cultivated species of the human gut microbiota.</title>
        <authorList>
            <person name="Zou Y."/>
            <person name="Xue W."/>
            <person name="Luo G."/>
        </authorList>
    </citation>
    <scope>NUCLEOTIDE SEQUENCE [LARGE SCALE GENOMIC DNA]</scope>
    <source>
        <strain evidence="1 3">AF19-10AC</strain>
        <strain evidence="2 4">AF31-23</strain>
    </source>
</reference>
<dbReference type="Pfam" id="PF16819">
    <property type="entry name" value="DUF5074"/>
    <property type="match status" value="1"/>
</dbReference>
<protein>
    <submittedName>
        <fullName evidence="1">DUF5074 domain-containing protein</fullName>
    </submittedName>
</protein>
<dbReference type="Gene3D" id="2.130.10.10">
    <property type="entry name" value="YVTN repeat-like/Quinoprotein amine dehydrogenase"/>
    <property type="match status" value="1"/>
</dbReference>
<evidence type="ECO:0000313" key="2">
    <source>
        <dbReference type="EMBL" id="RHN03911.1"/>
    </source>
</evidence>
<accession>A0A3E4L029</accession>
<dbReference type="InterPro" id="IPR013783">
    <property type="entry name" value="Ig-like_fold"/>
</dbReference>
<dbReference type="Proteomes" id="UP000286003">
    <property type="component" value="Unassembled WGS sequence"/>
</dbReference>
<sequence>MKKNIIYFLSCLVLTVGLVSCSDDDKEPLSPLTVVIEGAEAQEVVQGTTLNLKAVVEGSSEVKYAWTLNGKEVSTTPAYEFTATDLGKSEIQLKVSNAEQGEAAAKLDLDVYGKYKYGTFILNEGASLRGDKGGSLIFISPEGELVEMAFQKENNGAWLGSVPQDVFIANNKMYIVSQNGGNEGGFLTIVNAETLKLETAFGDELKSQVSWPTHVAVLGDDNIYLRDNGGIKLFHPSTGEATLIEGTKGARKNTMAVVGGKVFASQNKNLLVIESGKDKVSATVEFDGNISGVVKSSDNNVWVSVSTGKIAKVSAKDYSIIKENDLSADKDATKTLSASFAAAPSITAKGDTLYMSGLATKVYRHIFSTNETKLMVDAKEMVENANIVYNTVAVDPVTEGVYLNTIKGYGDNVSINQISIFDFSGATPTLKAHYNDCTRYPAGVFFTSNFR</sequence>
<evidence type="ECO:0000313" key="3">
    <source>
        <dbReference type="Proteomes" id="UP000284772"/>
    </source>
</evidence>
<dbReference type="PROSITE" id="PS51257">
    <property type="entry name" value="PROKAR_LIPOPROTEIN"/>
    <property type="match status" value="1"/>
</dbReference>
<proteinExistence type="predicted"/>
<dbReference type="InterPro" id="IPR031815">
    <property type="entry name" value="DUF5074"/>
</dbReference>
<dbReference type="EMBL" id="QRWT01000017">
    <property type="protein sequence ID" value="RGT49839.1"/>
    <property type="molecule type" value="Genomic_DNA"/>
</dbReference>
<name>A0A3E4L029_9BACE</name>
<dbReference type="AlphaFoldDB" id="A0A3E4L029"/>
<comment type="caution">
    <text evidence="1">The sequence shown here is derived from an EMBL/GenBank/DDBJ whole genome shotgun (WGS) entry which is preliminary data.</text>
</comment>
<dbReference type="InterPro" id="IPR015943">
    <property type="entry name" value="WD40/YVTN_repeat-like_dom_sf"/>
</dbReference>
<dbReference type="SUPFAM" id="SSF63829">
    <property type="entry name" value="Calcium-dependent phosphotriesterase"/>
    <property type="match status" value="1"/>
</dbReference>
<dbReference type="Gene3D" id="2.60.40.10">
    <property type="entry name" value="Immunoglobulins"/>
    <property type="match status" value="1"/>
</dbReference>
<dbReference type="RefSeq" id="WP_007666474.1">
    <property type="nucleotide sequence ID" value="NZ_CABMMK010000003.1"/>
</dbReference>
<dbReference type="EMBL" id="QRQM01000026">
    <property type="protein sequence ID" value="RHN03911.1"/>
    <property type="molecule type" value="Genomic_DNA"/>
</dbReference>
<organism evidence="1 3">
    <name type="scientific">Bacteroides intestinalis</name>
    <dbReference type="NCBI Taxonomy" id="329854"/>
    <lineage>
        <taxon>Bacteria</taxon>
        <taxon>Pseudomonadati</taxon>
        <taxon>Bacteroidota</taxon>
        <taxon>Bacteroidia</taxon>
        <taxon>Bacteroidales</taxon>
        <taxon>Bacteroidaceae</taxon>
        <taxon>Bacteroides</taxon>
    </lineage>
</organism>